<dbReference type="RefSeq" id="WP_095997362.1">
    <property type="nucleotide sequence ID" value="NZ_NSLI01000002.1"/>
</dbReference>
<evidence type="ECO:0000313" key="7">
    <source>
        <dbReference type="EMBL" id="PAX08851.1"/>
    </source>
</evidence>
<protein>
    <recommendedName>
        <fullName evidence="9">Na/Pi cotransporter</fullName>
    </recommendedName>
</protein>
<feature type="transmembrane region" description="Helical" evidence="6">
    <location>
        <begin position="77"/>
        <end position="99"/>
    </location>
</feature>
<evidence type="ECO:0000256" key="3">
    <source>
        <dbReference type="ARBA" id="ARBA00022692"/>
    </source>
</evidence>
<evidence type="ECO:0000256" key="6">
    <source>
        <dbReference type="SAM" id="Phobius"/>
    </source>
</evidence>
<evidence type="ECO:0000256" key="1">
    <source>
        <dbReference type="ARBA" id="ARBA00004651"/>
    </source>
</evidence>
<evidence type="ECO:0008006" key="9">
    <source>
        <dbReference type="Google" id="ProtNLM"/>
    </source>
</evidence>
<feature type="transmembrane region" description="Helical" evidence="6">
    <location>
        <begin position="251"/>
        <end position="275"/>
    </location>
</feature>
<dbReference type="InterPro" id="IPR003841">
    <property type="entry name" value="Na/Pi_transpt"/>
</dbReference>
<reference evidence="8" key="1">
    <citation type="submission" date="2017-09" db="EMBL/GenBank/DDBJ databases">
        <authorList>
            <person name="Feng G."/>
            <person name="Zhu H."/>
        </authorList>
    </citation>
    <scope>NUCLEOTIDE SEQUENCE [LARGE SCALE GENOMIC DNA]</scope>
    <source>
        <strain evidence="8">1PNM-20</strain>
    </source>
</reference>
<name>A0A2A2SIK7_9SPHN</name>
<dbReference type="PANTHER" id="PTHR10010:SF46">
    <property type="entry name" value="SODIUM-DEPENDENT PHOSPHATE TRANSPORT PROTEIN 2B"/>
    <property type="match status" value="1"/>
</dbReference>
<dbReference type="Pfam" id="PF02690">
    <property type="entry name" value="Na_Pi_cotrans"/>
    <property type="match status" value="1"/>
</dbReference>
<dbReference type="Proteomes" id="UP000218151">
    <property type="component" value="Unassembled WGS sequence"/>
</dbReference>
<evidence type="ECO:0000313" key="8">
    <source>
        <dbReference type="Proteomes" id="UP000218151"/>
    </source>
</evidence>
<comment type="subcellular location">
    <subcellularLocation>
        <location evidence="1">Cell membrane</location>
        <topology evidence="1">Multi-pass membrane protein</topology>
    </subcellularLocation>
</comment>
<sequence>MSDLGSTADVDRVAVALGLVGGLALFLFALDELARTLKEAAGDRMRNWLARAAGTPLRGLAAGTGATVALDSSTATIVMLIAFVDAGLLTAAQALPVVLGANVGTTVSTQILAAGLDDLAPLLFALALAAQVALRSPAAKRYARIAAMLSLLLFALNLMGRAMEPLAGNLAVADWLGGLDNPAVALAVGAGVTVALQSSSATMGLVIALASTGALPLTGALGVMLGAEIGTCADTLIAALGRSAAAVRVGLFHLVFNVASAGLALLFLDHLAFFARWSAPDVAGQVANAQVAFNLVGVAAAMLLLAAVRTRPTTGGALAAVQPADARAITSDRRADAAAVAGGLVEPLPRELTHGE</sequence>
<accession>A0A2A2SIK7</accession>
<evidence type="ECO:0000256" key="2">
    <source>
        <dbReference type="ARBA" id="ARBA00022475"/>
    </source>
</evidence>
<keyword evidence="5 6" id="KW-0472">Membrane</keyword>
<feature type="transmembrane region" description="Helical" evidence="6">
    <location>
        <begin position="142"/>
        <end position="163"/>
    </location>
</feature>
<comment type="caution">
    <text evidence="7">The sequence shown here is derived from an EMBL/GenBank/DDBJ whole genome shotgun (WGS) entry which is preliminary data.</text>
</comment>
<dbReference type="EMBL" id="NSLI01000002">
    <property type="protein sequence ID" value="PAX08851.1"/>
    <property type="molecule type" value="Genomic_DNA"/>
</dbReference>
<keyword evidence="4 6" id="KW-1133">Transmembrane helix</keyword>
<evidence type="ECO:0000256" key="5">
    <source>
        <dbReference type="ARBA" id="ARBA00023136"/>
    </source>
</evidence>
<feature type="transmembrane region" description="Helical" evidence="6">
    <location>
        <begin position="287"/>
        <end position="308"/>
    </location>
</feature>
<evidence type="ECO:0000256" key="4">
    <source>
        <dbReference type="ARBA" id="ARBA00022989"/>
    </source>
</evidence>
<dbReference type="AlphaFoldDB" id="A0A2A2SIK7"/>
<dbReference type="GO" id="GO:0005886">
    <property type="term" value="C:plasma membrane"/>
    <property type="evidence" value="ECO:0007669"/>
    <property type="project" value="UniProtKB-SubCell"/>
</dbReference>
<dbReference type="OrthoDB" id="9763003at2"/>
<organism evidence="7 8">
    <name type="scientific">Sphingomonas lenta</name>
    <dbReference type="NCBI Taxonomy" id="1141887"/>
    <lineage>
        <taxon>Bacteria</taxon>
        <taxon>Pseudomonadati</taxon>
        <taxon>Pseudomonadota</taxon>
        <taxon>Alphaproteobacteria</taxon>
        <taxon>Sphingomonadales</taxon>
        <taxon>Sphingomonadaceae</taxon>
        <taxon>Sphingomonas</taxon>
    </lineage>
</organism>
<keyword evidence="3 6" id="KW-0812">Transmembrane</keyword>
<dbReference type="NCBIfam" id="NF037997">
    <property type="entry name" value="Na_Pi_symport"/>
    <property type="match status" value="1"/>
</dbReference>
<keyword evidence="2" id="KW-1003">Cell membrane</keyword>
<feature type="transmembrane region" description="Helical" evidence="6">
    <location>
        <begin position="12"/>
        <end position="30"/>
    </location>
</feature>
<feature type="transmembrane region" description="Helical" evidence="6">
    <location>
        <begin position="183"/>
        <end position="210"/>
    </location>
</feature>
<keyword evidence="8" id="KW-1185">Reference proteome</keyword>
<proteinExistence type="predicted"/>
<gene>
    <name evidence="7" type="ORF">CKY28_05720</name>
</gene>
<feature type="transmembrane region" description="Helical" evidence="6">
    <location>
        <begin position="111"/>
        <end position="130"/>
    </location>
</feature>
<dbReference type="GO" id="GO:0005436">
    <property type="term" value="F:sodium:phosphate symporter activity"/>
    <property type="evidence" value="ECO:0007669"/>
    <property type="project" value="InterPro"/>
</dbReference>
<dbReference type="GO" id="GO:0044341">
    <property type="term" value="P:sodium-dependent phosphate transport"/>
    <property type="evidence" value="ECO:0007669"/>
    <property type="project" value="InterPro"/>
</dbReference>
<dbReference type="PANTHER" id="PTHR10010">
    <property type="entry name" value="SOLUTE CARRIER FAMILY 34 SODIUM PHOSPHATE , MEMBER 2-RELATED"/>
    <property type="match status" value="1"/>
</dbReference>